<proteinExistence type="predicted"/>
<dbReference type="AlphaFoldDB" id="A0A4U6XLE6"/>
<evidence type="ECO:0000313" key="1">
    <source>
        <dbReference type="EMBL" id="TKW56471.1"/>
    </source>
</evidence>
<dbReference type="EMBL" id="PJEX01000067">
    <property type="protein sequence ID" value="TKW56471.1"/>
    <property type="molecule type" value="Genomic_DNA"/>
</dbReference>
<evidence type="ECO:0000313" key="2">
    <source>
        <dbReference type="Proteomes" id="UP000310108"/>
    </source>
</evidence>
<protein>
    <submittedName>
        <fullName evidence="1">Uncharacterized protein</fullName>
    </submittedName>
</protein>
<comment type="caution">
    <text evidence="1">The sequence shown here is derived from an EMBL/GenBank/DDBJ whole genome shotgun (WGS) entry which is preliminary data.</text>
</comment>
<gene>
    <name evidence="1" type="ORF">CTA1_2141</name>
</gene>
<organism evidence="1 2">
    <name type="scientific">Colletotrichum tanaceti</name>
    <dbReference type="NCBI Taxonomy" id="1306861"/>
    <lineage>
        <taxon>Eukaryota</taxon>
        <taxon>Fungi</taxon>
        <taxon>Dikarya</taxon>
        <taxon>Ascomycota</taxon>
        <taxon>Pezizomycotina</taxon>
        <taxon>Sordariomycetes</taxon>
        <taxon>Hypocreomycetidae</taxon>
        <taxon>Glomerellales</taxon>
        <taxon>Glomerellaceae</taxon>
        <taxon>Colletotrichum</taxon>
        <taxon>Colletotrichum destructivum species complex</taxon>
    </lineage>
</organism>
<sequence length="53" mass="5865">MAALFMGGLALGELCKFRRPATPSYVENAFGGEDWVQREDGRLCEAYKPFGAH</sequence>
<reference evidence="1 2" key="1">
    <citation type="journal article" date="2019" name="PLoS ONE">
        <title>Comparative genome analysis indicates high evolutionary potential of pathogenicity genes in Colletotrichum tanaceti.</title>
        <authorList>
            <person name="Lelwala R.V."/>
            <person name="Korhonen P.K."/>
            <person name="Young N.D."/>
            <person name="Scott J.B."/>
            <person name="Ades P.A."/>
            <person name="Gasser R.B."/>
            <person name="Taylor P.W.J."/>
        </authorList>
    </citation>
    <scope>NUCLEOTIDE SEQUENCE [LARGE SCALE GENOMIC DNA]</scope>
    <source>
        <strain evidence="1">BRIP57314</strain>
    </source>
</reference>
<dbReference type="Proteomes" id="UP000310108">
    <property type="component" value="Unassembled WGS sequence"/>
</dbReference>
<name>A0A4U6XLE6_9PEZI</name>
<keyword evidence="2" id="KW-1185">Reference proteome</keyword>
<accession>A0A4U6XLE6</accession>